<name>A0A2P2PDA5_RHIMU</name>
<protein>
    <submittedName>
        <fullName evidence="1">Uncharacterized protein</fullName>
    </submittedName>
</protein>
<evidence type="ECO:0000313" key="1">
    <source>
        <dbReference type="EMBL" id="MBX52707.1"/>
    </source>
</evidence>
<dbReference type="EMBL" id="GGEC01072223">
    <property type="protein sequence ID" value="MBX52707.1"/>
    <property type="molecule type" value="Transcribed_RNA"/>
</dbReference>
<accession>A0A2P2PDA5</accession>
<dbReference type="AlphaFoldDB" id="A0A2P2PDA5"/>
<reference evidence="1" key="1">
    <citation type="submission" date="2018-02" db="EMBL/GenBank/DDBJ databases">
        <title>Rhizophora mucronata_Transcriptome.</title>
        <authorList>
            <person name="Meera S.P."/>
            <person name="Sreeshan A."/>
            <person name="Augustine A."/>
        </authorList>
    </citation>
    <scope>NUCLEOTIDE SEQUENCE</scope>
    <source>
        <tissue evidence="1">Leaf</tissue>
    </source>
</reference>
<sequence>MNESINHSCNFLLAHTLFFPWH</sequence>
<proteinExistence type="predicted"/>
<organism evidence="1">
    <name type="scientific">Rhizophora mucronata</name>
    <name type="common">Asiatic mangrove</name>
    <dbReference type="NCBI Taxonomy" id="61149"/>
    <lineage>
        <taxon>Eukaryota</taxon>
        <taxon>Viridiplantae</taxon>
        <taxon>Streptophyta</taxon>
        <taxon>Embryophyta</taxon>
        <taxon>Tracheophyta</taxon>
        <taxon>Spermatophyta</taxon>
        <taxon>Magnoliopsida</taxon>
        <taxon>eudicotyledons</taxon>
        <taxon>Gunneridae</taxon>
        <taxon>Pentapetalae</taxon>
        <taxon>rosids</taxon>
        <taxon>fabids</taxon>
        <taxon>Malpighiales</taxon>
        <taxon>Rhizophoraceae</taxon>
        <taxon>Rhizophora</taxon>
    </lineage>
</organism>